<gene>
    <name evidence="1" type="ORF">V8G54_000544</name>
</gene>
<reference evidence="1 2" key="1">
    <citation type="journal article" date="2023" name="Life. Sci Alliance">
        <title>Evolutionary insights into 3D genome organization and epigenetic landscape of Vigna mungo.</title>
        <authorList>
            <person name="Junaid A."/>
            <person name="Singh B."/>
            <person name="Bhatia S."/>
        </authorList>
    </citation>
    <scope>NUCLEOTIDE SEQUENCE [LARGE SCALE GENOMIC DNA]</scope>
    <source>
        <strain evidence="1">Urdbean</strain>
    </source>
</reference>
<name>A0AAQ3P6N6_VIGMU</name>
<dbReference type="Proteomes" id="UP001374535">
    <property type="component" value="Chromosome 1"/>
</dbReference>
<dbReference type="AlphaFoldDB" id="A0AAQ3P6N6"/>
<dbReference type="EMBL" id="CP144700">
    <property type="protein sequence ID" value="WVZ22000.1"/>
    <property type="molecule type" value="Genomic_DNA"/>
</dbReference>
<sequence length="151" mass="16428">MARSIFPSAHHPLMMVVKITTFGSTPYLLMEVRRASAFCDCPPRAYPFARMLYAWMSGSISAFTMLLNISSQLSISPAELHAFMMVLNVTTSGLIPNSSINASASSTPFVSLISRYPLISELKTTGFGCTPSSFILPCRNLKASVILPSLQ</sequence>
<proteinExistence type="predicted"/>
<accession>A0AAQ3P6N6</accession>
<keyword evidence="2" id="KW-1185">Reference proteome</keyword>
<evidence type="ECO:0000313" key="2">
    <source>
        <dbReference type="Proteomes" id="UP001374535"/>
    </source>
</evidence>
<organism evidence="1 2">
    <name type="scientific">Vigna mungo</name>
    <name type="common">Black gram</name>
    <name type="synonym">Phaseolus mungo</name>
    <dbReference type="NCBI Taxonomy" id="3915"/>
    <lineage>
        <taxon>Eukaryota</taxon>
        <taxon>Viridiplantae</taxon>
        <taxon>Streptophyta</taxon>
        <taxon>Embryophyta</taxon>
        <taxon>Tracheophyta</taxon>
        <taxon>Spermatophyta</taxon>
        <taxon>Magnoliopsida</taxon>
        <taxon>eudicotyledons</taxon>
        <taxon>Gunneridae</taxon>
        <taxon>Pentapetalae</taxon>
        <taxon>rosids</taxon>
        <taxon>fabids</taxon>
        <taxon>Fabales</taxon>
        <taxon>Fabaceae</taxon>
        <taxon>Papilionoideae</taxon>
        <taxon>50 kb inversion clade</taxon>
        <taxon>NPAAA clade</taxon>
        <taxon>indigoferoid/millettioid clade</taxon>
        <taxon>Phaseoleae</taxon>
        <taxon>Vigna</taxon>
    </lineage>
</organism>
<evidence type="ECO:0000313" key="1">
    <source>
        <dbReference type="EMBL" id="WVZ22000.1"/>
    </source>
</evidence>
<protein>
    <submittedName>
        <fullName evidence="1">Uncharacterized protein</fullName>
    </submittedName>
</protein>